<accession>A0A158HMF3</accession>
<dbReference type="PANTHER" id="PTHR31757">
    <property type="entry name" value="SLL0781 PROTEIN"/>
    <property type="match status" value="1"/>
</dbReference>
<dbReference type="Proteomes" id="UP000054683">
    <property type="component" value="Unassembled WGS sequence"/>
</dbReference>
<keyword evidence="1" id="KW-0689">Ribosomal protein</keyword>
<gene>
    <name evidence="1" type="ORF">AWB69_04594</name>
</gene>
<dbReference type="PANTHER" id="PTHR31757:SF0">
    <property type="entry name" value="SLL0781 PROTEIN"/>
    <property type="match status" value="1"/>
</dbReference>
<protein>
    <submittedName>
        <fullName evidence="1">50S ribosomal protein L21</fullName>
    </submittedName>
</protein>
<reference evidence="1 2" key="1">
    <citation type="submission" date="2016-01" db="EMBL/GenBank/DDBJ databases">
        <authorList>
            <person name="Oliw E.H."/>
        </authorList>
    </citation>
    <scope>NUCLEOTIDE SEQUENCE [LARGE SCALE GENOMIC DNA]</scope>
    <source>
        <strain evidence="1">LMG 27134</strain>
    </source>
</reference>
<dbReference type="InterPro" id="IPR032710">
    <property type="entry name" value="NTF2-like_dom_sf"/>
</dbReference>
<sequence length="155" mass="18442">MESKPPFPPFDADTARQKVRLAEDGWNSRDPKRVALAYSEDTRWRNRAEFVSGRAEVEAFLARKWARELDYRLIKELWAFTGSRIAVRFAYEWHDDSRNWFRSYGNENWEFNEAGLMTHRHASINDLPIKESERKYHWPLGRRPDDHPGLSDLGF</sequence>
<name>A0A158HMF3_9BURK</name>
<proteinExistence type="predicted"/>
<dbReference type="SUPFAM" id="SSF54427">
    <property type="entry name" value="NTF2-like"/>
    <property type="match status" value="1"/>
</dbReference>
<dbReference type="GO" id="GO:0005840">
    <property type="term" value="C:ribosome"/>
    <property type="evidence" value="ECO:0007669"/>
    <property type="project" value="UniProtKB-KW"/>
</dbReference>
<evidence type="ECO:0000313" key="2">
    <source>
        <dbReference type="Proteomes" id="UP000054683"/>
    </source>
</evidence>
<organism evidence="1 2">
    <name type="scientific">Caballeronia udeis</name>
    <dbReference type="NCBI Taxonomy" id="1232866"/>
    <lineage>
        <taxon>Bacteria</taxon>
        <taxon>Pseudomonadati</taxon>
        <taxon>Pseudomonadota</taxon>
        <taxon>Betaproteobacteria</taxon>
        <taxon>Burkholderiales</taxon>
        <taxon>Burkholderiaceae</taxon>
        <taxon>Caballeronia</taxon>
    </lineage>
</organism>
<dbReference type="Pfam" id="PF07080">
    <property type="entry name" value="DUF1348"/>
    <property type="match status" value="1"/>
</dbReference>
<dbReference type="RefSeq" id="WP_062088808.1">
    <property type="nucleotide sequence ID" value="NZ_FCOK02000032.1"/>
</dbReference>
<dbReference type="InterPro" id="IPR009783">
    <property type="entry name" value="DUF1348"/>
</dbReference>
<dbReference type="AlphaFoldDB" id="A0A158HMF3"/>
<dbReference type="EMBL" id="FCOK02000032">
    <property type="protein sequence ID" value="SAL45446.1"/>
    <property type="molecule type" value="Genomic_DNA"/>
</dbReference>
<dbReference type="Gene3D" id="3.10.450.50">
    <property type="match status" value="1"/>
</dbReference>
<evidence type="ECO:0000313" key="1">
    <source>
        <dbReference type="EMBL" id="SAL45446.1"/>
    </source>
</evidence>
<dbReference type="OrthoDB" id="9787970at2"/>
<keyword evidence="1" id="KW-0687">Ribonucleoprotein</keyword>